<dbReference type="PANTHER" id="PTHR45799">
    <property type="entry name" value="RETICULON-LIKE PROTEIN"/>
    <property type="match status" value="1"/>
</dbReference>
<feature type="transmembrane region" description="Helical" evidence="6">
    <location>
        <begin position="33"/>
        <end position="59"/>
    </location>
</feature>
<proteinExistence type="predicted"/>
<evidence type="ECO:0000259" key="7">
    <source>
        <dbReference type="PROSITE" id="PS50845"/>
    </source>
</evidence>
<keyword evidence="4 6" id="KW-1133">Transmembrane helix</keyword>
<dbReference type="GO" id="GO:0030424">
    <property type="term" value="C:axon"/>
    <property type="evidence" value="ECO:0007669"/>
    <property type="project" value="TreeGrafter"/>
</dbReference>
<dbReference type="PROSITE" id="PS50845">
    <property type="entry name" value="RETICULON"/>
    <property type="match status" value="1"/>
</dbReference>
<dbReference type="WBParaSite" id="jg1673">
    <property type="protein sequence ID" value="jg1673"/>
    <property type="gene ID" value="jg1673"/>
</dbReference>
<evidence type="ECO:0000256" key="1">
    <source>
        <dbReference type="ARBA" id="ARBA00004477"/>
    </source>
</evidence>
<keyword evidence="5 6" id="KW-0472">Membrane</keyword>
<evidence type="ECO:0000256" key="3">
    <source>
        <dbReference type="ARBA" id="ARBA00022824"/>
    </source>
</evidence>
<evidence type="ECO:0000313" key="8">
    <source>
        <dbReference type="Proteomes" id="UP000887574"/>
    </source>
</evidence>
<reference evidence="9" key="1">
    <citation type="submission" date="2022-11" db="UniProtKB">
        <authorList>
            <consortium name="WormBaseParasite"/>
        </authorList>
    </citation>
    <scope>IDENTIFICATION</scope>
</reference>
<keyword evidence="8" id="KW-1185">Reference proteome</keyword>
<keyword evidence="3 6" id="KW-0256">Endoplasmic reticulum</keyword>
<dbReference type="PANTHER" id="PTHR45799:SF2">
    <property type="entry name" value="RETICULON-LIKE PROTEIN"/>
    <property type="match status" value="1"/>
</dbReference>
<keyword evidence="2 6" id="KW-0812">Transmembrane</keyword>
<sequence>MAQTLQTIFGTGDKCASRASAFTDLVDSVKFGMLLYTLTYVGSWFSGISLVLIFIIALFTVPQFYEVYKEPVDHYVGIAKENIDKVQHQISDKLPFLKKVPEGEKKEQ</sequence>
<dbReference type="Proteomes" id="UP000887574">
    <property type="component" value="Unplaced"/>
</dbReference>
<evidence type="ECO:0000256" key="5">
    <source>
        <dbReference type="ARBA" id="ARBA00023136"/>
    </source>
</evidence>
<accession>A0A915D930</accession>
<dbReference type="GO" id="GO:0005789">
    <property type="term" value="C:endoplasmic reticulum membrane"/>
    <property type="evidence" value="ECO:0007669"/>
    <property type="project" value="UniProtKB-SubCell"/>
</dbReference>
<feature type="domain" description="Reticulon" evidence="7">
    <location>
        <begin position="24"/>
        <end position="108"/>
    </location>
</feature>
<dbReference type="InterPro" id="IPR003388">
    <property type="entry name" value="Reticulon"/>
</dbReference>
<comment type="subcellular location">
    <subcellularLocation>
        <location evidence="1 6">Endoplasmic reticulum membrane</location>
        <topology evidence="1 6">Multi-pass membrane protein</topology>
    </subcellularLocation>
</comment>
<protein>
    <recommendedName>
        <fullName evidence="6">Reticulon-like protein</fullName>
    </recommendedName>
</protein>
<organism evidence="8 9">
    <name type="scientific">Ditylenchus dipsaci</name>
    <dbReference type="NCBI Taxonomy" id="166011"/>
    <lineage>
        <taxon>Eukaryota</taxon>
        <taxon>Metazoa</taxon>
        <taxon>Ecdysozoa</taxon>
        <taxon>Nematoda</taxon>
        <taxon>Chromadorea</taxon>
        <taxon>Rhabditida</taxon>
        <taxon>Tylenchina</taxon>
        <taxon>Tylenchomorpha</taxon>
        <taxon>Sphaerularioidea</taxon>
        <taxon>Anguinidae</taxon>
        <taxon>Anguininae</taxon>
        <taxon>Ditylenchus</taxon>
    </lineage>
</organism>
<evidence type="ECO:0000313" key="9">
    <source>
        <dbReference type="WBParaSite" id="jg1673"/>
    </source>
</evidence>
<dbReference type="InterPro" id="IPR046964">
    <property type="entry name" value="RTN1-4"/>
</dbReference>
<evidence type="ECO:0000256" key="2">
    <source>
        <dbReference type="ARBA" id="ARBA00022692"/>
    </source>
</evidence>
<dbReference type="AlphaFoldDB" id="A0A915D930"/>
<name>A0A915D930_9BILA</name>
<dbReference type="Pfam" id="PF02453">
    <property type="entry name" value="Reticulon"/>
    <property type="match status" value="1"/>
</dbReference>
<evidence type="ECO:0000256" key="6">
    <source>
        <dbReference type="RuleBase" id="RU363132"/>
    </source>
</evidence>
<comment type="caution">
    <text evidence="6">Lacks conserved residue(s) required for the propagation of feature annotation.</text>
</comment>
<evidence type="ECO:0000256" key="4">
    <source>
        <dbReference type="ARBA" id="ARBA00022989"/>
    </source>
</evidence>